<sequence length="786" mass="87052">MEQSRQAHALSPFRRACGVPFRSVRQQPHPDQPPDEHQLLVVAESPGQLRRHHDFGLVNVPKCLGDLHGPQDLVPGKLDARHRLLLKAPRQHRRPLPQRRVQADLRMQQGEVAIRQWRPGDDQLLGMLAQGIREPDLAMHHLHQLPEPFLQLSLCVRAVQKAGGQGLAKPGIAIRHGRQRILEKVAPGTHMDIHGDVQGGTVPCLRLVHEAPWHVEHVSGVEFRLQKQFGEPLAGHRRVGALHARQLLPGPIHLPVLHPIHLKDEVLLGVEMGLHAMVIGRRQVDRHGDRMAELPLQLPAEHHQRLPRLLEPTEDDRAALQVVLVDQVDVGGVVEVEEVVADETSLRHQVQAPRPRLLVADHPIHVPDGEQGREEALRPPPRHQGLLLPILTEEILQRDRSQQILEPDLPCPLHLTASGASGLIAPVVHCHHGVGFLPSCSRSADRQRIPLAAIDQRRHRSSGQISRLQSRQGGASVLPLDDGGVELGRVGRLRQRLLRGDVRPIGEIDDDDDLPKDGRVIGAGRVQRAGPVRRDIAHIEVAVVGDLEALEAQLFLEAVHRLIIPIRGAQVFGPMRTRHVTHGGHRRGDGGERNPEGDDLVRIQRHEAGILVPGRIGAARALEVRLIPEQPHPLHAQQVRREPRQAPVLDEVARQVIPRPQVVDEHPVLPVARHFALHGVRLGAVRLHHPLQMRPVRLDLLGRQDTAQLDVSVTAERLDHPLRQRILLLDRGKLAREAFRGGTALWTDAMCDHGCAPSVPAGGPLRRKTTGFRGPAATSPGRSPAK</sequence>
<evidence type="ECO:0000256" key="1">
    <source>
        <dbReference type="SAM" id="MobiDB-lite"/>
    </source>
</evidence>
<gene>
    <name evidence="2" type="ORF">STIAU_1971</name>
</gene>
<accession>Q091R6</accession>
<name>Q091R6_STIAD</name>
<evidence type="ECO:0000313" key="3">
    <source>
        <dbReference type="Proteomes" id="UP000032702"/>
    </source>
</evidence>
<comment type="caution">
    <text evidence="2">The sequence shown here is derived from an EMBL/GenBank/DDBJ whole genome shotgun (WGS) entry which is preliminary data.</text>
</comment>
<organism evidence="2 3">
    <name type="scientific">Stigmatella aurantiaca (strain DW4/3-1)</name>
    <dbReference type="NCBI Taxonomy" id="378806"/>
    <lineage>
        <taxon>Bacteria</taxon>
        <taxon>Pseudomonadati</taxon>
        <taxon>Myxococcota</taxon>
        <taxon>Myxococcia</taxon>
        <taxon>Myxococcales</taxon>
        <taxon>Cystobacterineae</taxon>
        <taxon>Archangiaceae</taxon>
        <taxon>Stigmatella</taxon>
    </lineage>
</organism>
<feature type="region of interest" description="Disordered" evidence="1">
    <location>
        <begin position="759"/>
        <end position="786"/>
    </location>
</feature>
<evidence type="ECO:0000313" key="2">
    <source>
        <dbReference type="EMBL" id="EAU66503.1"/>
    </source>
</evidence>
<protein>
    <submittedName>
        <fullName evidence="2">Uncharacterized protein</fullName>
    </submittedName>
</protein>
<proteinExistence type="predicted"/>
<dbReference type="EMBL" id="AAMD01000054">
    <property type="protein sequence ID" value="EAU66503.1"/>
    <property type="molecule type" value="Genomic_DNA"/>
</dbReference>
<dbReference type="AlphaFoldDB" id="Q091R6"/>
<dbReference type="Proteomes" id="UP000032702">
    <property type="component" value="Unassembled WGS sequence"/>
</dbReference>
<reference evidence="2 3" key="1">
    <citation type="submission" date="2006-04" db="EMBL/GenBank/DDBJ databases">
        <authorList>
            <person name="Nierman W.C."/>
        </authorList>
    </citation>
    <scope>NUCLEOTIDE SEQUENCE [LARGE SCALE GENOMIC DNA]</scope>
    <source>
        <strain evidence="2 3">DW4/3-1</strain>
    </source>
</reference>